<sequence>MTDTFLTDDSLDVLRGIIGAQLRSYGTDLELDDGVGAFGAWLDTDRGTVELEFVEQVVDFAEGERVESVLEARDGVADGDPHELAGTITGIARIQDKVALIDKLSGRQEWEWWRDSGLRITLDTGRELVLHCASPVTIQVAMLTGPNVVLPRPPRDFQEGEKRRYDYERREVTIEP</sequence>
<dbReference type="OrthoDB" id="4407729at2"/>
<organism evidence="1 2">
    <name type="scientific">Corynebacterium pollutisoli</name>
    <dbReference type="NCBI Taxonomy" id="1610489"/>
    <lineage>
        <taxon>Bacteria</taxon>
        <taxon>Bacillati</taxon>
        <taxon>Actinomycetota</taxon>
        <taxon>Actinomycetes</taxon>
        <taxon>Mycobacteriales</taxon>
        <taxon>Corynebacteriaceae</taxon>
        <taxon>Corynebacterium</taxon>
    </lineage>
</organism>
<accession>A0A1X7IQC9</accession>
<proteinExistence type="predicted"/>
<dbReference type="Proteomes" id="UP000193309">
    <property type="component" value="Unassembled WGS sequence"/>
</dbReference>
<protein>
    <submittedName>
        <fullName evidence="1">Uncharacterized protein</fullName>
    </submittedName>
</protein>
<reference evidence="2" key="1">
    <citation type="submission" date="2017-04" db="EMBL/GenBank/DDBJ databases">
        <authorList>
            <person name="Varghese N."/>
            <person name="Submissions S."/>
        </authorList>
    </citation>
    <scope>NUCLEOTIDE SEQUENCE [LARGE SCALE GENOMIC DNA]</scope>
    <source>
        <strain evidence="2">VDS</strain>
    </source>
</reference>
<evidence type="ECO:0000313" key="1">
    <source>
        <dbReference type="EMBL" id="SMG16934.1"/>
    </source>
</evidence>
<evidence type="ECO:0000313" key="2">
    <source>
        <dbReference type="Proteomes" id="UP000193309"/>
    </source>
</evidence>
<keyword evidence="2" id="KW-1185">Reference proteome</keyword>
<dbReference type="RefSeq" id="WP_085549001.1">
    <property type="nucleotide sequence ID" value="NZ_FXAR01000002.1"/>
</dbReference>
<dbReference type="AlphaFoldDB" id="A0A1X7IQC9"/>
<dbReference type="EMBL" id="FXAR01000002">
    <property type="protein sequence ID" value="SMG16934.1"/>
    <property type="molecule type" value="Genomic_DNA"/>
</dbReference>
<gene>
    <name evidence="1" type="ORF">SAMN06295981_0851</name>
</gene>
<name>A0A1X7IQC9_9CORY</name>